<sequence length="304" mass="33496">MNPNMTVPALPASHPFTTMRDLLRYAVSRFTAAGLVFGHGSENAYDEAAYLILHTLHLPLDTLEPFLDARLLPEEVAAVLQVIERRTVDRVPAAYLTHEAYMHGMRFYVDERVIVPRSFIGELLEEGLAPWLPHEDGPTDVLELCTGSGCLAILAALQWPNATLDAVDLSPDALVVAQRNVDDYGLNGCIRLHEGDLYAPLPPGVHYDVILTNPPYVNETSMQALPPEYRAEPRMALAGGTDGMDIVRRILADAPRHLKPHGVLVVEIGNERENVEAAFPDLDLVWLPTSAGDDQVFLVTREAL</sequence>
<dbReference type="EMBL" id="LN899826">
    <property type="protein sequence ID" value="CUV39626.1"/>
    <property type="molecule type" value="Genomic_DNA"/>
</dbReference>
<dbReference type="GO" id="GO:0036009">
    <property type="term" value="F:protein-glutamine N-methyltransferase activity"/>
    <property type="evidence" value="ECO:0007669"/>
    <property type="project" value="UniProtKB-UniRule"/>
</dbReference>
<comment type="similarity">
    <text evidence="4">Belongs to the protein N5-glutamine methyltransferase family. PrmB subfamily.</text>
</comment>
<gene>
    <name evidence="4 8" type="primary">prmB</name>
    <name evidence="6" type="ORF">PSS4_v1_1040015</name>
    <name evidence="8" type="ORF">RD1301_v1_1140016</name>
    <name evidence="7" type="ORF">TF3108_v1_310045</name>
</gene>
<evidence type="ECO:0000313" key="7">
    <source>
        <dbReference type="EMBL" id="CUV39626.1"/>
    </source>
</evidence>
<dbReference type="SUPFAM" id="SSF53335">
    <property type="entry name" value="S-adenosyl-L-methionine-dependent methyltransferases"/>
    <property type="match status" value="1"/>
</dbReference>
<evidence type="ECO:0000313" key="6">
    <source>
        <dbReference type="EMBL" id="CUV19545.1"/>
    </source>
</evidence>
<evidence type="ECO:0000259" key="5">
    <source>
        <dbReference type="Pfam" id="PF05175"/>
    </source>
</evidence>
<dbReference type="Pfam" id="PF05175">
    <property type="entry name" value="MTS"/>
    <property type="match status" value="1"/>
</dbReference>
<comment type="function">
    <text evidence="4">Methylates ribosomal protein uL3 on a specific glutamine residue.</text>
</comment>
<keyword evidence="8" id="KW-0689">Ribosomal protein</keyword>
<dbReference type="NCBIfam" id="TIGR03533">
    <property type="entry name" value="L3_gln_methyl"/>
    <property type="match status" value="1"/>
</dbReference>
<accession>A0A0S4XA39</accession>
<dbReference type="Gene3D" id="3.40.50.150">
    <property type="entry name" value="Vaccinia Virus protein VP39"/>
    <property type="match status" value="1"/>
</dbReference>
<dbReference type="InterPro" id="IPR002052">
    <property type="entry name" value="DNA_methylase_N6_adenine_CS"/>
</dbReference>
<keyword evidence="3 4" id="KW-0949">S-adenosyl-L-methionine</keyword>
<dbReference type="EMBL" id="LN899821">
    <property type="protein sequence ID" value="CUV19545.1"/>
    <property type="molecule type" value="Genomic_DNA"/>
</dbReference>
<dbReference type="InterPro" id="IPR007848">
    <property type="entry name" value="Small_mtfrase_dom"/>
</dbReference>
<dbReference type="InterPro" id="IPR004556">
    <property type="entry name" value="HemK-like"/>
</dbReference>
<proteinExistence type="inferred from homology"/>
<evidence type="ECO:0000256" key="4">
    <source>
        <dbReference type="HAMAP-Rule" id="MF_02125"/>
    </source>
</evidence>
<reference evidence="8" key="1">
    <citation type="submission" date="2015-10" db="EMBL/GenBank/DDBJ databases">
        <authorList>
            <person name="Gilbert D.G."/>
        </authorList>
    </citation>
    <scope>NUCLEOTIDE SEQUENCE</scope>
    <source>
        <strain evidence="8">Phyl III-seqv23</strain>
    </source>
</reference>
<dbReference type="HAMAP" id="MF_02125">
    <property type="entry name" value="L3_methyltr_PrmB"/>
    <property type="match status" value="1"/>
</dbReference>
<comment type="catalytic activity">
    <reaction evidence="4">
        <text>L-glutaminyl-[ribosomal protein uL3] + S-adenosyl-L-methionine = N(5)-methyl-L-glutaminyl-[ribosomal protein uL3] + S-adenosyl-L-homocysteine + H(+)</text>
        <dbReference type="Rhea" id="RHEA:45020"/>
        <dbReference type="Rhea" id="RHEA-COMP:11063"/>
        <dbReference type="Rhea" id="RHEA-COMP:11064"/>
        <dbReference type="ChEBI" id="CHEBI:15378"/>
        <dbReference type="ChEBI" id="CHEBI:30011"/>
        <dbReference type="ChEBI" id="CHEBI:57856"/>
        <dbReference type="ChEBI" id="CHEBI:59789"/>
        <dbReference type="ChEBI" id="CHEBI:61891"/>
        <dbReference type="EC" id="2.1.1.298"/>
    </reaction>
</comment>
<dbReference type="PANTHER" id="PTHR47806:SF1">
    <property type="entry name" value="RIBOSOMAL PROTEIN UL3 GLUTAMINE METHYLTRANSFERASE"/>
    <property type="match status" value="1"/>
</dbReference>
<evidence type="ECO:0000256" key="2">
    <source>
        <dbReference type="ARBA" id="ARBA00022679"/>
    </source>
</evidence>
<dbReference type="GO" id="GO:0003676">
    <property type="term" value="F:nucleic acid binding"/>
    <property type="evidence" value="ECO:0007669"/>
    <property type="project" value="InterPro"/>
</dbReference>
<keyword evidence="8" id="KW-0687">Ribonucleoprotein</keyword>
<keyword evidence="2 4" id="KW-0808">Transferase</keyword>
<name>A0A0S4XA39_RALSL</name>
<organism evidence="8">
    <name type="scientific">Ralstonia solanacearum</name>
    <name type="common">Pseudomonas solanacearum</name>
    <dbReference type="NCBI Taxonomy" id="305"/>
    <lineage>
        <taxon>Bacteria</taxon>
        <taxon>Pseudomonadati</taxon>
        <taxon>Pseudomonadota</taxon>
        <taxon>Betaproteobacteria</taxon>
        <taxon>Burkholderiales</taxon>
        <taxon>Burkholderiaceae</taxon>
        <taxon>Ralstonia</taxon>
        <taxon>Ralstonia solanacearum species complex</taxon>
    </lineage>
</organism>
<dbReference type="PIRSF" id="PIRSF037167">
    <property type="entry name" value="Mtase_YfcB_prd"/>
    <property type="match status" value="1"/>
</dbReference>
<evidence type="ECO:0000256" key="3">
    <source>
        <dbReference type="ARBA" id="ARBA00022691"/>
    </source>
</evidence>
<protein>
    <recommendedName>
        <fullName evidence="4">Ribosomal protein uL3 glutamine methyltransferase</fullName>
        <shortName evidence="4">uL3 MTase</shortName>
        <ecNumber evidence="4">2.1.1.298</ecNumber>
    </recommendedName>
    <alternativeName>
        <fullName evidence="4">N5-glutamine methyltransferase PrmB</fullName>
    </alternativeName>
</protein>
<dbReference type="GO" id="GO:0032259">
    <property type="term" value="P:methylation"/>
    <property type="evidence" value="ECO:0007669"/>
    <property type="project" value="UniProtKB-KW"/>
</dbReference>
<dbReference type="PROSITE" id="PS00092">
    <property type="entry name" value="N6_MTASE"/>
    <property type="match status" value="1"/>
</dbReference>
<dbReference type="InterPro" id="IPR029063">
    <property type="entry name" value="SAM-dependent_MTases_sf"/>
</dbReference>
<dbReference type="AlphaFoldDB" id="A0A0S4XA39"/>
<dbReference type="InterPro" id="IPR017127">
    <property type="entry name" value="Ribosome_uL3_MTase"/>
</dbReference>
<dbReference type="GO" id="GO:0005829">
    <property type="term" value="C:cytosol"/>
    <property type="evidence" value="ECO:0007669"/>
    <property type="project" value="TreeGrafter"/>
</dbReference>
<dbReference type="GO" id="GO:0005840">
    <property type="term" value="C:ribosome"/>
    <property type="evidence" value="ECO:0007669"/>
    <property type="project" value="UniProtKB-KW"/>
</dbReference>
<dbReference type="EC" id="2.1.1.298" evidence="4"/>
<dbReference type="CDD" id="cd02440">
    <property type="entry name" value="AdoMet_MTases"/>
    <property type="match status" value="1"/>
</dbReference>
<evidence type="ECO:0000313" key="8">
    <source>
        <dbReference type="EMBL" id="CUV60834.1"/>
    </source>
</evidence>
<keyword evidence="1 4" id="KW-0489">Methyltransferase</keyword>
<dbReference type="Gene3D" id="1.10.8.10">
    <property type="entry name" value="DNA helicase RuvA subunit, C-terminal domain"/>
    <property type="match status" value="1"/>
</dbReference>
<dbReference type="NCBIfam" id="TIGR00536">
    <property type="entry name" value="hemK_fam"/>
    <property type="match status" value="1"/>
</dbReference>
<evidence type="ECO:0000256" key="1">
    <source>
        <dbReference type="ARBA" id="ARBA00022603"/>
    </source>
</evidence>
<dbReference type="PANTHER" id="PTHR47806">
    <property type="entry name" value="50S RIBOSOMAL PROTEIN L3 GLUTAMINE METHYLTRANSFERASE"/>
    <property type="match status" value="1"/>
</dbReference>
<dbReference type="EMBL" id="LN899822">
    <property type="protein sequence ID" value="CUV60834.1"/>
    <property type="molecule type" value="Genomic_DNA"/>
</dbReference>
<feature type="domain" description="Methyltransferase small" evidence="5">
    <location>
        <begin position="139"/>
        <end position="221"/>
    </location>
</feature>